<keyword evidence="4" id="KW-1185">Reference proteome</keyword>
<comment type="caution">
    <text evidence="3">The sequence shown here is derived from an EMBL/GenBank/DDBJ whole genome shotgun (WGS) entry which is preliminary data.</text>
</comment>
<feature type="region of interest" description="Disordered" evidence="1">
    <location>
        <begin position="1"/>
        <end position="22"/>
    </location>
</feature>
<dbReference type="InterPro" id="IPR037401">
    <property type="entry name" value="SnoaL-like"/>
</dbReference>
<feature type="domain" description="SnoaL-like" evidence="2">
    <location>
        <begin position="31"/>
        <end position="137"/>
    </location>
</feature>
<reference evidence="3 4" key="1">
    <citation type="submission" date="2019-07" db="EMBL/GenBank/DDBJ databases">
        <title>Whole genome shotgun sequence of Nocardia ninae NBRC 108245.</title>
        <authorList>
            <person name="Hosoyama A."/>
            <person name="Uohara A."/>
            <person name="Ohji S."/>
            <person name="Ichikawa N."/>
        </authorList>
    </citation>
    <scope>NUCLEOTIDE SEQUENCE [LARGE SCALE GENOMIC DNA]</scope>
    <source>
        <strain evidence="3 4">NBRC 108245</strain>
    </source>
</reference>
<protein>
    <submittedName>
        <fullName evidence="3">Ketosteroid isomerase</fullName>
    </submittedName>
</protein>
<organism evidence="3 4">
    <name type="scientific">Nocardia ninae NBRC 108245</name>
    <dbReference type="NCBI Taxonomy" id="1210091"/>
    <lineage>
        <taxon>Bacteria</taxon>
        <taxon>Bacillati</taxon>
        <taxon>Actinomycetota</taxon>
        <taxon>Actinomycetes</taxon>
        <taxon>Mycobacteriales</taxon>
        <taxon>Nocardiaceae</taxon>
        <taxon>Nocardia</taxon>
    </lineage>
</organism>
<gene>
    <name evidence="3" type="ORF">NN4_04220</name>
</gene>
<dbReference type="GO" id="GO:0016853">
    <property type="term" value="F:isomerase activity"/>
    <property type="evidence" value="ECO:0007669"/>
    <property type="project" value="UniProtKB-KW"/>
</dbReference>
<sequence length="155" mass="16991">MIDHQVTHPWGAHQQEDTMTTATHPARTASQALHAAVRACDKNAWLDMFAVDAIVEDPVGPSHFDPEGAGHRGRDAISAFWDKAIAHNESIEFLFEDSFACGNEVAYTGKVRSHAGGQVIDAEGVFIYNVDEVGKILAVRAFWEAERTMATMRPA</sequence>
<name>A0A511M5I1_9NOCA</name>
<evidence type="ECO:0000259" key="2">
    <source>
        <dbReference type="Pfam" id="PF12680"/>
    </source>
</evidence>
<keyword evidence="3" id="KW-0413">Isomerase</keyword>
<dbReference type="Gene3D" id="3.10.450.50">
    <property type="match status" value="1"/>
</dbReference>
<evidence type="ECO:0000313" key="3">
    <source>
        <dbReference type="EMBL" id="GEM35903.1"/>
    </source>
</evidence>
<evidence type="ECO:0000256" key="1">
    <source>
        <dbReference type="SAM" id="MobiDB-lite"/>
    </source>
</evidence>
<accession>A0A511M5I1</accession>
<dbReference type="InterPro" id="IPR032710">
    <property type="entry name" value="NTF2-like_dom_sf"/>
</dbReference>
<dbReference type="Pfam" id="PF12680">
    <property type="entry name" value="SnoaL_2"/>
    <property type="match status" value="1"/>
</dbReference>
<dbReference type="EMBL" id="BJXA01000002">
    <property type="protein sequence ID" value="GEM35903.1"/>
    <property type="molecule type" value="Genomic_DNA"/>
</dbReference>
<dbReference type="AlphaFoldDB" id="A0A511M5I1"/>
<proteinExistence type="predicted"/>
<dbReference type="SUPFAM" id="SSF54427">
    <property type="entry name" value="NTF2-like"/>
    <property type="match status" value="1"/>
</dbReference>
<evidence type="ECO:0000313" key="4">
    <source>
        <dbReference type="Proteomes" id="UP000321424"/>
    </source>
</evidence>
<dbReference type="Proteomes" id="UP000321424">
    <property type="component" value="Unassembled WGS sequence"/>
</dbReference>